<dbReference type="InterPro" id="IPR018656">
    <property type="entry name" value="DUF2087"/>
</dbReference>
<dbReference type="EMBL" id="CP002582">
    <property type="protein sequence ID" value="ADZ82313.1"/>
    <property type="molecule type" value="Genomic_DNA"/>
</dbReference>
<organism evidence="2 3">
    <name type="scientific">Cellulosilyticum lentocellum (strain ATCC 49066 / DSM 5427 / NCIMB 11756 / RHM5)</name>
    <name type="common">Clostridium lentocellum</name>
    <dbReference type="NCBI Taxonomy" id="642492"/>
    <lineage>
        <taxon>Bacteria</taxon>
        <taxon>Bacillati</taxon>
        <taxon>Bacillota</taxon>
        <taxon>Clostridia</taxon>
        <taxon>Lachnospirales</taxon>
        <taxon>Cellulosilyticaceae</taxon>
        <taxon>Cellulosilyticum</taxon>
    </lineage>
</organism>
<name>F2JMA2_CELLD</name>
<protein>
    <recommendedName>
        <fullName evidence="1">DUF2087 domain-containing protein</fullName>
    </recommendedName>
</protein>
<proteinExistence type="predicted"/>
<accession>F2JMA2</accession>
<dbReference type="HOGENOM" id="CLU_146519_0_0_9"/>
<dbReference type="Proteomes" id="UP000008467">
    <property type="component" value="Chromosome"/>
</dbReference>
<dbReference type="KEGG" id="cle:Clole_0578"/>
<evidence type="ECO:0000259" key="1">
    <source>
        <dbReference type="Pfam" id="PF09860"/>
    </source>
</evidence>
<reference evidence="2 3" key="1">
    <citation type="journal article" date="2011" name="J. Bacteriol.">
        <title>Complete genome sequence of the cellulose-degrading bacterium Cellulosilyticum lentocellum.</title>
        <authorList>
            <consortium name="US DOE Joint Genome Institute"/>
            <person name="Miller D.A."/>
            <person name="Suen G."/>
            <person name="Bruce D."/>
            <person name="Copeland A."/>
            <person name="Cheng J.F."/>
            <person name="Detter C."/>
            <person name="Goodwin L.A."/>
            <person name="Han C.S."/>
            <person name="Hauser L.J."/>
            <person name="Land M.L."/>
            <person name="Lapidus A."/>
            <person name="Lucas S."/>
            <person name="Meincke L."/>
            <person name="Pitluck S."/>
            <person name="Tapia R."/>
            <person name="Teshima H."/>
            <person name="Woyke T."/>
            <person name="Fox B.G."/>
            <person name="Angert E.R."/>
            <person name="Currie C.R."/>
        </authorList>
    </citation>
    <scope>NUCLEOTIDE SEQUENCE [LARGE SCALE GENOMIC DNA]</scope>
    <source>
        <strain evidence="3">ATCC 49066 / DSM 5427 / NCIMB 11756 / RHM5</strain>
    </source>
</reference>
<dbReference type="AlphaFoldDB" id="F2JMA2"/>
<keyword evidence="3" id="KW-1185">Reference proteome</keyword>
<dbReference type="Pfam" id="PF09860">
    <property type="entry name" value="DUF2087"/>
    <property type="match status" value="1"/>
</dbReference>
<dbReference type="eggNOG" id="COG3860">
    <property type="taxonomic scope" value="Bacteria"/>
</dbReference>
<evidence type="ECO:0000313" key="2">
    <source>
        <dbReference type="EMBL" id="ADZ82313.1"/>
    </source>
</evidence>
<gene>
    <name evidence="2" type="ordered locus">Clole_0578</name>
</gene>
<evidence type="ECO:0000313" key="3">
    <source>
        <dbReference type="Proteomes" id="UP000008467"/>
    </source>
</evidence>
<feature type="domain" description="DUF2087" evidence="1">
    <location>
        <begin position="14"/>
        <end position="83"/>
    </location>
</feature>
<dbReference type="RefSeq" id="WP_013655614.1">
    <property type="nucleotide sequence ID" value="NC_015275.1"/>
</dbReference>
<sequence length="97" mass="11540">MEKWLKNYLDSSGKLSMYPSKRKLKIAVMFYIANQLEAHKTYTEKEMNEAINEICTFNDAALLRREMYNYHFINRTEDGKIYTLEENQPSPEEYGLS</sequence>